<organism evidence="2 3">
    <name type="scientific">Brevibacillus laterosporus LMG 15441</name>
    <dbReference type="NCBI Taxonomy" id="1042163"/>
    <lineage>
        <taxon>Bacteria</taxon>
        <taxon>Bacillati</taxon>
        <taxon>Bacillota</taxon>
        <taxon>Bacilli</taxon>
        <taxon>Bacillales</taxon>
        <taxon>Paenibacillaceae</taxon>
        <taxon>Brevibacillus</taxon>
    </lineage>
</organism>
<dbReference type="Proteomes" id="UP000005850">
    <property type="component" value="Chromosome"/>
</dbReference>
<dbReference type="EMBL" id="CP007806">
    <property type="protein sequence ID" value="AIG26371.1"/>
    <property type="molecule type" value="Genomic_DNA"/>
</dbReference>
<evidence type="ECO:0000259" key="1">
    <source>
        <dbReference type="Pfam" id="PF21135"/>
    </source>
</evidence>
<reference evidence="2 3" key="1">
    <citation type="journal article" date="2011" name="J. Bacteriol.">
        <title>Genome sequence of Brevibacillus laterosporus LMG 15441, a pathogen of invertebrates.</title>
        <authorList>
            <person name="Djukic M."/>
            <person name="Poehlein A."/>
            <person name="Thurmer A."/>
            <person name="Daniel R."/>
        </authorList>
    </citation>
    <scope>NUCLEOTIDE SEQUENCE [LARGE SCALE GENOMIC DNA]</scope>
    <source>
        <strain evidence="2 3">LMG 15441</strain>
    </source>
</reference>
<dbReference type="Gene3D" id="3.40.50.720">
    <property type="entry name" value="NAD(P)-binding Rossmann-like Domain"/>
    <property type="match status" value="1"/>
</dbReference>
<dbReference type="AlphaFoldDB" id="A0A075R4H0"/>
<evidence type="ECO:0000313" key="2">
    <source>
        <dbReference type="EMBL" id="AIG26371.1"/>
    </source>
</evidence>
<dbReference type="eggNOG" id="COG4091">
    <property type="taxonomic scope" value="Bacteria"/>
</dbReference>
<sequence>MMLNINRKLAELAKDGGSIKVGLVGAGQMGRGLISQIESMKGMRVVATADIAPENAVNAYKKAGVGDTDIYETQDNDKADQAINRGSVVVTKDASLIASLKEVDVIVDATGVPTIGAKMAWDGIMNQKHVVMLNAEADVTVGPLLSKMARAAGLVYTGTAGDEPGCIMELHDFADALGFEIVALGKGKNNQVNYFANPDTAREEALQKGASPKMIASFQDGTKTMVEMTCVANATGFIPDIPGMHGVKSGVRELPDIFRLQEHGGILHQHKIVEYVDGIAPGVFAIITSDKEEVHHEMRYLKMGNGPHYVLYRPYHLCSLETPLSVAKAYLDQEPTIIPYYGSVAETVAVAKKDLLPGDALDCIGGFTAFGRIVTATDKQRMNALPIGLIGPHIRLKRIVKQGDYITYDDVEFMEENIILHLRRMMDAQM</sequence>
<dbReference type="PANTHER" id="PTHR37850:SF2">
    <property type="entry name" value="SAF DOMAIN PROTEIN"/>
    <property type="match status" value="1"/>
</dbReference>
<dbReference type="Pfam" id="PF21135">
    <property type="entry name" value="DRL_cat"/>
    <property type="match status" value="1"/>
</dbReference>
<accession>A0A075R4H0</accession>
<evidence type="ECO:0000313" key="3">
    <source>
        <dbReference type="Proteomes" id="UP000005850"/>
    </source>
</evidence>
<dbReference type="CDD" id="cd11616">
    <property type="entry name" value="SAF_DH_OX_like"/>
    <property type="match status" value="1"/>
</dbReference>
<dbReference type="STRING" id="1042163.BRLA_c020500"/>
<protein>
    <submittedName>
        <fullName evidence="2">Putative homoserine dehydrogenase</fullName>
    </submittedName>
</protein>
<keyword evidence="3" id="KW-1185">Reference proteome</keyword>
<dbReference type="SUPFAM" id="SSF51735">
    <property type="entry name" value="NAD(P)-binding Rossmann-fold domains"/>
    <property type="match status" value="1"/>
</dbReference>
<dbReference type="HOGENOM" id="CLU_046102_0_0_9"/>
<dbReference type="KEGG" id="blr:BRLA_c020500"/>
<dbReference type="PANTHER" id="PTHR37850">
    <property type="entry name" value="STRU PROTEIN"/>
    <property type="match status" value="1"/>
</dbReference>
<gene>
    <name evidence="2" type="ORF">BRLA_c020500</name>
</gene>
<feature type="domain" description="Oxidoreductase DRL-like catalytic" evidence="1">
    <location>
        <begin position="161"/>
        <end position="322"/>
    </location>
</feature>
<dbReference type="InterPro" id="IPR036291">
    <property type="entry name" value="NAD(P)-bd_dom_sf"/>
</dbReference>
<dbReference type="InterPro" id="IPR048423">
    <property type="entry name" value="DRL_cat"/>
</dbReference>
<proteinExistence type="predicted"/>
<name>A0A075R4H0_BRELA</name>